<name>A0A2K3D4B1_CHLRE</name>
<gene>
    <name evidence="5" type="ORF">CHLRE_12g523816v5</name>
</gene>
<dbReference type="InParanoid" id="A0A2K3D4B1"/>
<feature type="domain" description="Plastid lipid-associated protein/fibrillin conserved" evidence="4">
    <location>
        <begin position="68"/>
        <end position="95"/>
    </location>
</feature>
<dbReference type="OrthoDB" id="544031at2759"/>
<evidence type="ECO:0000259" key="4">
    <source>
        <dbReference type="Pfam" id="PF04755"/>
    </source>
</evidence>
<dbReference type="RefSeq" id="XP_042918515.1">
    <property type="nucleotide sequence ID" value="XM_043068420.1"/>
</dbReference>
<dbReference type="Pfam" id="PF04755">
    <property type="entry name" value="PAP_fibrillin"/>
    <property type="match status" value="1"/>
</dbReference>
<dbReference type="EMBL" id="CM008973">
    <property type="protein sequence ID" value="PNW75357.1"/>
    <property type="molecule type" value="Genomic_DNA"/>
</dbReference>
<evidence type="ECO:0000256" key="1">
    <source>
        <dbReference type="ARBA" id="ARBA00004474"/>
    </source>
</evidence>
<keyword evidence="2" id="KW-0934">Plastid</keyword>
<protein>
    <recommendedName>
        <fullName evidence="4">Plastid lipid-associated protein/fibrillin conserved domain-containing protein</fullName>
    </recommendedName>
</protein>
<organism evidence="5 6">
    <name type="scientific">Chlamydomonas reinhardtii</name>
    <name type="common">Chlamydomonas smithii</name>
    <dbReference type="NCBI Taxonomy" id="3055"/>
    <lineage>
        <taxon>Eukaryota</taxon>
        <taxon>Viridiplantae</taxon>
        <taxon>Chlorophyta</taxon>
        <taxon>core chlorophytes</taxon>
        <taxon>Chlorophyceae</taxon>
        <taxon>CS clade</taxon>
        <taxon>Chlamydomonadales</taxon>
        <taxon>Chlamydomonadaceae</taxon>
        <taxon>Chlamydomonas</taxon>
    </lineage>
</organism>
<dbReference type="PaxDb" id="3055-EDP00715"/>
<feature type="region of interest" description="Disordered" evidence="3">
    <location>
        <begin position="1"/>
        <end position="23"/>
    </location>
</feature>
<sequence>MLQAVSGTGGMMTADMARERERRDWERDQQRIMADEEAEERRRCFGLWGLSVEALLPEVTVPVPEVLRSRSEWCTTYLDEDMRVGRGSGGALFLFRRGGADDVTEAAGAMGGSLGAGSGMGMGLGVGLGAVAADARAPVMRPL</sequence>
<dbReference type="Gramene" id="PNW75357">
    <property type="protein sequence ID" value="PNW75357"/>
    <property type="gene ID" value="CHLRE_12g523816v5"/>
</dbReference>
<evidence type="ECO:0000313" key="5">
    <source>
        <dbReference type="EMBL" id="PNW75357.1"/>
    </source>
</evidence>
<dbReference type="AlphaFoldDB" id="A0A2K3D4B1"/>
<dbReference type="Proteomes" id="UP000006906">
    <property type="component" value="Chromosome 12"/>
</dbReference>
<accession>A0A2K3D4B1</accession>
<dbReference type="GeneID" id="66055606"/>
<dbReference type="ExpressionAtlas" id="A0A2K3D4B1">
    <property type="expression patterns" value="baseline"/>
</dbReference>
<proteinExistence type="predicted"/>
<dbReference type="InterPro" id="IPR006843">
    <property type="entry name" value="PAP/fibrillin_dom"/>
</dbReference>
<comment type="subcellular location">
    <subcellularLocation>
        <location evidence="1">Plastid</location>
    </subcellularLocation>
</comment>
<keyword evidence="6" id="KW-1185">Reference proteome</keyword>
<evidence type="ECO:0000256" key="3">
    <source>
        <dbReference type="SAM" id="MobiDB-lite"/>
    </source>
</evidence>
<reference evidence="5 6" key="1">
    <citation type="journal article" date="2007" name="Science">
        <title>The Chlamydomonas genome reveals the evolution of key animal and plant functions.</title>
        <authorList>
            <person name="Merchant S.S."/>
            <person name="Prochnik S.E."/>
            <person name="Vallon O."/>
            <person name="Harris E.H."/>
            <person name="Karpowicz S.J."/>
            <person name="Witman G.B."/>
            <person name="Terry A."/>
            <person name="Salamov A."/>
            <person name="Fritz-Laylin L.K."/>
            <person name="Marechal-Drouard L."/>
            <person name="Marshall W.F."/>
            <person name="Qu L.H."/>
            <person name="Nelson D.R."/>
            <person name="Sanderfoot A.A."/>
            <person name="Spalding M.H."/>
            <person name="Kapitonov V.V."/>
            <person name="Ren Q."/>
            <person name="Ferris P."/>
            <person name="Lindquist E."/>
            <person name="Shapiro H."/>
            <person name="Lucas S.M."/>
            <person name="Grimwood J."/>
            <person name="Schmutz J."/>
            <person name="Cardol P."/>
            <person name="Cerutti H."/>
            <person name="Chanfreau G."/>
            <person name="Chen C.L."/>
            <person name="Cognat V."/>
            <person name="Croft M.T."/>
            <person name="Dent R."/>
            <person name="Dutcher S."/>
            <person name="Fernandez E."/>
            <person name="Fukuzawa H."/>
            <person name="Gonzalez-Ballester D."/>
            <person name="Gonzalez-Halphen D."/>
            <person name="Hallmann A."/>
            <person name="Hanikenne M."/>
            <person name="Hippler M."/>
            <person name="Inwood W."/>
            <person name="Jabbari K."/>
            <person name="Kalanon M."/>
            <person name="Kuras R."/>
            <person name="Lefebvre P.A."/>
            <person name="Lemaire S.D."/>
            <person name="Lobanov A.V."/>
            <person name="Lohr M."/>
            <person name="Manuell A."/>
            <person name="Meier I."/>
            <person name="Mets L."/>
            <person name="Mittag M."/>
            <person name="Mittelmeier T."/>
            <person name="Moroney J.V."/>
            <person name="Moseley J."/>
            <person name="Napoli C."/>
            <person name="Nedelcu A.M."/>
            <person name="Niyogi K."/>
            <person name="Novoselov S.V."/>
            <person name="Paulsen I.T."/>
            <person name="Pazour G."/>
            <person name="Purton S."/>
            <person name="Ral J.P."/>
            <person name="Riano-Pachon D.M."/>
            <person name="Riekhof W."/>
            <person name="Rymarquis L."/>
            <person name="Schroda M."/>
            <person name="Stern D."/>
            <person name="Umen J."/>
            <person name="Willows R."/>
            <person name="Wilson N."/>
            <person name="Zimmer S.L."/>
            <person name="Allmer J."/>
            <person name="Balk J."/>
            <person name="Bisova K."/>
            <person name="Chen C.J."/>
            <person name="Elias M."/>
            <person name="Gendler K."/>
            <person name="Hauser C."/>
            <person name="Lamb M.R."/>
            <person name="Ledford H."/>
            <person name="Long J.C."/>
            <person name="Minagawa J."/>
            <person name="Page M.D."/>
            <person name="Pan J."/>
            <person name="Pootakham W."/>
            <person name="Roje S."/>
            <person name="Rose A."/>
            <person name="Stahlberg E."/>
            <person name="Terauchi A.M."/>
            <person name="Yang P."/>
            <person name="Ball S."/>
            <person name="Bowler C."/>
            <person name="Dieckmann C.L."/>
            <person name="Gladyshev V.N."/>
            <person name="Green P."/>
            <person name="Jorgensen R."/>
            <person name="Mayfield S."/>
            <person name="Mueller-Roeber B."/>
            <person name="Rajamani S."/>
            <person name="Sayre R.T."/>
            <person name="Brokstein P."/>
            <person name="Dubchak I."/>
            <person name="Goodstein D."/>
            <person name="Hornick L."/>
            <person name="Huang Y.W."/>
            <person name="Jhaveri J."/>
            <person name="Luo Y."/>
            <person name="Martinez D."/>
            <person name="Ngau W.C."/>
            <person name="Otillar B."/>
            <person name="Poliakov A."/>
            <person name="Porter A."/>
            <person name="Szajkowski L."/>
            <person name="Werner G."/>
            <person name="Zhou K."/>
            <person name="Grigoriev I.V."/>
            <person name="Rokhsar D.S."/>
            <person name="Grossman A.R."/>
        </authorList>
    </citation>
    <scope>NUCLEOTIDE SEQUENCE [LARGE SCALE GENOMIC DNA]</scope>
    <source>
        <strain evidence="6">CC-503</strain>
    </source>
</reference>
<evidence type="ECO:0000313" key="6">
    <source>
        <dbReference type="Proteomes" id="UP000006906"/>
    </source>
</evidence>
<dbReference type="GO" id="GO:0009536">
    <property type="term" value="C:plastid"/>
    <property type="evidence" value="ECO:0007669"/>
    <property type="project" value="UniProtKB-SubCell"/>
</dbReference>
<dbReference type="KEGG" id="cre:CHLRE_12g523816v5"/>
<evidence type="ECO:0000256" key="2">
    <source>
        <dbReference type="ARBA" id="ARBA00022640"/>
    </source>
</evidence>